<dbReference type="Pfam" id="PF05193">
    <property type="entry name" value="Peptidase_M16_C"/>
    <property type="match status" value="1"/>
</dbReference>
<feature type="domain" description="Peptidase M16 N-terminal" evidence="3">
    <location>
        <begin position="56"/>
        <end position="181"/>
    </location>
</feature>
<evidence type="ECO:0000313" key="5">
    <source>
        <dbReference type="EMBL" id="ROQ30359.1"/>
    </source>
</evidence>
<gene>
    <name evidence="5" type="ORF">EDC28_10145</name>
</gene>
<dbReference type="Gene3D" id="3.30.830.10">
    <property type="entry name" value="Metalloenzyme, LuxS/M16 peptidase-like"/>
    <property type="match status" value="2"/>
</dbReference>
<feature type="domain" description="Peptidase M16 C-terminal" evidence="4">
    <location>
        <begin position="193"/>
        <end position="371"/>
    </location>
</feature>
<dbReference type="STRING" id="584787.GCA_001247655_02189"/>
<dbReference type="Proteomes" id="UP000268033">
    <property type="component" value="Unassembled WGS sequence"/>
</dbReference>
<keyword evidence="2" id="KW-0732">Signal</keyword>
<sequence length="442" mass="48506">MKPFSRLLMAGVLGALALPAAAYDAKDVKTFTLKNGMQFLVLEDSAIPNANMYTFWKVGSRNERPGITGLSHFFEHMMFNGAKKYGPGQFDKVMEAAGGANNAYTTEDITVYTDWFPSSSLKTIFDLESDRIAHLAIDPKMVASEREVVASERRTGLENSSFETLNQPLLSVAFTAHPYSWPVIGYESDIKAWTQHDLESYHRTYYAPNNALVVIAGDVDFAKVKTLATQAFAAIPAQSPPPPVVTVEPKQSGERRLYVQKPSVTSPNLMVAYHVPATKDADTPALKLLATLLSEGRSARLKKSLVDEQKVATDVFAYLPNNLDPTLFYLYAVAAPGVTEPALEQALLAQIKDIRDHGISEADLTKARNLLLVSQYNELQTINGMANALGSYALYNGDYRKLFSMADDYAKVTPAQVQAVAAKYLTKANRTVGVLGSQEDKE</sequence>
<dbReference type="InterPro" id="IPR050361">
    <property type="entry name" value="MPP/UQCRC_Complex"/>
</dbReference>
<feature type="signal peptide" evidence="2">
    <location>
        <begin position="1"/>
        <end position="22"/>
    </location>
</feature>
<protein>
    <submittedName>
        <fullName evidence="5">Putative Zn-dependent peptidase</fullName>
    </submittedName>
</protein>
<evidence type="ECO:0000313" key="6">
    <source>
        <dbReference type="Proteomes" id="UP000268033"/>
    </source>
</evidence>
<feature type="chain" id="PRO_5018203081" evidence="2">
    <location>
        <begin position="23"/>
        <end position="442"/>
    </location>
</feature>
<dbReference type="PANTHER" id="PTHR11851:SF49">
    <property type="entry name" value="MITOCHONDRIAL-PROCESSING PEPTIDASE SUBUNIT ALPHA"/>
    <property type="match status" value="1"/>
</dbReference>
<name>A0A3N1PQ76_9GAMM</name>
<dbReference type="AlphaFoldDB" id="A0A3N1PQ76"/>
<proteinExistence type="inferred from homology"/>
<dbReference type="SUPFAM" id="SSF63411">
    <property type="entry name" value="LuxS/MPP-like metallohydrolase"/>
    <property type="match status" value="2"/>
</dbReference>
<dbReference type="InterPro" id="IPR011249">
    <property type="entry name" value="Metalloenz_LuxS/M16"/>
</dbReference>
<reference evidence="5 6" key="1">
    <citation type="submission" date="2018-11" db="EMBL/GenBank/DDBJ databases">
        <title>Genomic Encyclopedia of Type Strains, Phase IV (KMG-IV): sequencing the most valuable type-strain genomes for metagenomic binning, comparative biology and taxonomic classification.</title>
        <authorList>
            <person name="Goeker M."/>
        </authorList>
    </citation>
    <scope>NUCLEOTIDE SEQUENCE [LARGE SCALE GENOMIC DNA]</scope>
    <source>
        <strain evidence="5 6">DSM 21945</strain>
    </source>
</reference>
<dbReference type="InterPro" id="IPR007863">
    <property type="entry name" value="Peptidase_M16_C"/>
</dbReference>
<dbReference type="RefSeq" id="WP_123420274.1">
    <property type="nucleotide sequence ID" value="NZ_JBLXEP010000009.1"/>
</dbReference>
<evidence type="ECO:0000256" key="2">
    <source>
        <dbReference type="SAM" id="SignalP"/>
    </source>
</evidence>
<comment type="caution">
    <text evidence="5">The sequence shown here is derived from an EMBL/GenBank/DDBJ whole genome shotgun (WGS) entry which is preliminary data.</text>
</comment>
<keyword evidence="6" id="KW-1185">Reference proteome</keyword>
<dbReference type="Pfam" id="PF00675">
    <property type="entry name" value="Peptidase_M16"/>
    <property type="match status" value="1"/>
</dbReference>
<organism evidence="5 6">
    <name type="scientific">Gallaecimonas pentaromativorans</name>
    <dbReference type="NCBI Taxonomy" id="584787"/>
    <lineage>
        <taxon>Bacteria</taxon>
        <taxon>Pseudomonadati</taxon>
        <taxon>Pseudomonadota</taxon>
        <taxon>Gammaproteobacteria</taxon>
        <taxon>Enterobacterales</taxon>
        <taxon>Gallaecimonadaceae</taxon>
        <taxon>Gallaecimonas</taxon>
    </lineage>
</organism>
<evidence type="ECO:0000259" key="3">
    <source>
        <dbReference type="Pfam" id="PF00675"/>
    </source>
</evidence>
<dbReference type="InterPro" id="IPR011765">
    <property type="entry name" value="Pept_M16_N"/>
</dbReference>
<comment type="similarity">
    <text evidence="1">Belongs to the peptidase M16 family.</text>
</comment>
<dbReference type="EMBL" id="RJUL01000001">
    <property type="protein sequence ID" value="ROQ30359.1"/>
    <property type="molecule type" value="Genomic_DNA"/>
</dbReference>
<evidence type="ECO:0000256" key="1">
    <source>
        <dbReference type="ARBA" id="ARBA00007261"/>
    </source>
</evidence>
<accession>A0A3N1PQ76</accession>
<evidence type="ECO:0000259" key="4">
    <source>
        <dbReference type="Pfam" id="PF05193"/>
    </source>
</evidence>
<dbReference type="GO" id="GO:0046872">
    <property type="term" value="F:metal ion binding"/>
    <property type="evidence" value="ECO:0007669"/>
    <property type="project" value="InterPro"/>
</dbReference>
<dbReference type="PANTHER" id="PTHR11851">
    <property type="entry name" value="METALLOPROTEASE"/>
    <property type="match status" value="1"/>
</dbReference>